<proteinExistence type="predicted"/>
<dbReference type="AlphaFoldDB" id="W4VQX0"/>
<keyword evidence="2" id="KW-1185">Reference proteome</keyword>
<gene>
    <name evidence="1" type="ORF">JCM21714_4664</name>
</gene>
<name>W4VQX0_9BACI</name>
<dbReference type="Proteomes" id="UP000019102">
    <property type="component" value="Unassembled WGS sequence"/>
</dbReference>
<protein>
    <submittedName>
        <fullName evidence="1">Uncharacterized protein</fullName>
    </submittedName>
</protein>
<evidence type="ECO:0000313" key="1">
    <source>
        <dbReference type="EMBL" id="GAE95423.1"/>
    </source>
</evidence>
<reference evidence="1 2" key="1">
    <citation type="journal article" date="2014" name="Genome Announc.">
        <title>Draft Genome Sequence of the Boron-Tolerant and Moderately Halotolerant Bacterium Gracilibacillus boraciitolerans JCM 21714T.</title>
        <authorList>
            <person name="Ahmed I."/>
            <person name="Oshima K."/>
            <person name="Suda W."/>
            <person name="Kitamura K."/>
            <person name="Iida T."/>
            <person name="Ohmori Y."/>
            <person name="Fujiwara T."/>
            <person name="Hattori M."/>
            <person name="Ohkuma M."/>
        </authorList>
    </citation>
    <scope>NUCLEOTIDE SEQUENCE [LARGE SCALE GENOMIC DNA]</scope>
    <source>
        <strain evidence="1 2">JCM 21714</strain>
    </source>
</reference>
<organism evidence="1 2">
    <name type="scientific">Gracilibacillus boraciitolerans JCM 21714</name>
    <dbReference type="NCBI Taxonomy" id="1298598"/>
    <lineage>
        <taxon>Bacteria</taxon>
        <taxon>Bacillati</taxon>
        <taxon>Bacillota</taxon>
        <taxon>Bacilli</taxon>
        <taxon>Bacillales</taxon>
        <taxon>Bacillaceae</taxon>
        <taxon>Gracilibacillus</taxon>
    </lineage>
</organism>
<comment type="caution">
    <text evidence="1">The sequence shown here is derived from an EMBL/GenBank/DDBJ whole genome shotgun (WGS) entry which is preliminary data.</text>
</comment>
<sequence length="73" mass="7811">MLNKLLALTQKHLKLFGGAVAKAGGQKAWVYGTHAYKANAAALRDATTQGSIMLGGYNNSDVQDEAVEEIFDK</sequence>
<dbReference type="STRING" id="1298598.JCM21714_4664"/>
<evidence type="ECO:0000313" key="2">
    <source>
        <dbReference type="Proteomes" id="UP000019102"/>
    </source>
</evidence>
<dbReference type="EMBL" id="BAVS01000058">
    <property type="protein sequence ID" value="GAE95423.1"/>
    <property type="molecule type" value="Genomic_DNA"/>
</dbReference>
<accession>W4VQX0</accession>
<dbReference type="RefSeq" id="WP_158413558.1">
    <property type="nucleotide sequence ID" value="NZ_BAVS01000058.1"/>
</dbReference>